<feature type="transmembrane region" description="Helical" evidence="7">
    <location>
        <begin position="462"/>
        <end position="482"/>
    </location>
</feature>
<dbReference type="PANTHER" id="PTHR16172:SF2">
    <property type="entry name" value="MAJOR FACILITATOR SUPERFAMILY DOMAIN-CONTAINING PROTEIN 6"/>
    <property type="match status" value="1"/>
</dbReference>
<keyword evidence="4 7" id="KW-1133">Transmembrane helix</keyword>
<dbReference type="InterPro" id="IPR024989">
    <property type="entry name" value="MFS_assoc_dom"/>
</dbReference>
<evidence type="ECO:0000256" key="1">
    <source>
        <dbReference type="ARBA" id="ARBA00004141"/>
    </source>
</evidence>
<feature type="transmembrane region" description="Helical" evidence="7">
    <location>
        <begin position="245"/>
        <end position="270"/>
    </location>
</feature>
<feature type="transmembrane region" description="Helical" evidence="7">
    <location>
        <begin position="494"/>
        <end position="518"/>
    </location>
</feature>
<evidence type="ECO:0000256" key="4">
    <source>
        <dbReference type="ARBA" id="ARBA00022989"/>
    </source>
</evidence>
<dbReference type="GO" id="GO:0022857">
    <property type="term" value="F:transmembrane transporter activity"/>
    <property type="evidence" value="ECO:0007669"/>
    <property type="project" value="InterPro"/>
</dbReference>
<keyword evidence="3 7" id="KW-0812">Transmembrane</keyword>
<feature type="transmembrane region" description="Helical" evidence="7">
    <location>
        <begin position="369"/>
        <end position="390"/>
    </location>
</feature>
<dbReference type="InterPro" id="IPR051717">
    <property type="entry name" value="MFS_MFSD6"/>
</dbReference>
<comment type="similarity">
    <text evidence="2">Belongs to the major facilitator superfamily. MFSD6 family.</text>
</comment>
<evidence type="ECO:0000256" key="2">
    <source>
        <dbReference type="ARBA" id="ARBA00005241"/>
    </source>
</evidence>
<evidence type="ECO:0000256" key="5">
    <source>
        <dbReference type="ARBA" id="ARBA00023136"/>
    </source>
</evidence>
<feature type="domain" description="Major facilitator superfamily (MFS) profile" evidence="8">
    <location>
        <begin position="368"/>
        <end position="608"/>
    </location>
</feature>
<dbReference type="InterPro" id="IPR020846">
    <property type="entry name" value="MFS_dom"/>
</dbReference>
<evidence type="ECO:0000256" key="6">
    <source>
        <dbReference type="SAM" id="MobiDB-lite"/>
    </source>
</evidence>
<keyword evidence="10" id="KW-1185">Reference proteome</keyword>
<evidence type="ECO:0000256" key="7">
    <source>
        <dbReference type="SAM" id="Phobius"/>
    </source>
</evidence>
<comment type="subcellular location">
    <subcellularLocation>
        <location evidence="1">Membrane</location>
        <topology evidence="1">Multi-pass membrane protein</topology>
    </subcellularLocation>
</comment>
<dbReference type="PROSITE" id="PS50850">
    <property type="entry name" value="MFS"/>
    <property type="match status" value="1"/>
</dbReference>
<evidence type="ECO:0000313" key="9">
    <source>
        <dbReference type="EMBL" id="KAK2564709.1"/>
    </source>
</evidence>
<sequence length="608" mass="68145">MKKFIAQGEVHLARIDKPLLVFKLFYFFFFASLATTFPFLPSYFAQIGLSSYQVQVLGCIRPLVQLFTAPLWGVSSDVCFPKKRIIQFCTFVWLIGTISLAFVEPTGQMCQLLSSNNTESKVINSTEMLTGFFRRRKRRRTLDYLTMQSKLIPKNADRETNDADSVEVTIGSGSGNSPPIEMESSGSWTTGDPLKLNISMQNKTSQAILFSSNPQLSFKFQGSPPNLIMLNFTTRNELRENTSRLYHIFLGASALVLFEEIFLCPVLFVVDAVLLARQAEDSSVVYGRQRCFGSMGYLMFFLLTGTLVNNSQRPVCGHIYADYVINFCFFCVTTIVSLLVLVKFEIPYRVPVELPYGRRLKTIFYNKHYGYFSTAVAFLGFSHTVISQFHASLLTHTTLGHATFAVINTFLHLGAPLGFVISQKLINCFGSINMLFASLVVYMFNHFACSFVTSLWHVVPLGFLEGFTFSSSFVVCVTYLASSSPFDYLTTVQGVFHSIYWGFGGFIGIVVGGGLIRLVGPTTAFRLFTMTAVLFIALFTMSLRYTNLRDRNYYSVLLSTFNICVDSSNTEHKCDDRSANAFTPENRSNLHGQSSASNSFPLEFTGNS</sequence>
<feature type="transmembrane region" description="Helical" evidence="7">
    <location>
        <begin position="20"/>
        <end position="40"/>
    </location>
</feature>
<accession>A0AAD9V845</accession>
<dbReference type="Gene3D" id="1.20.1250.20">
    <property type="entry name" value="MFS general substrate transporter like domains"/>
    <property type="match status" value="2"/>
</dbReference>
<dbReference type="AlphaFoldDB" id="A0AAD9V845"/>
<feature type="transmembrane region" description="Helical" evidence="7">
    <location>
        <begin position="434"/>
        <end position="456"/>
    </location>
</feature>
<feature type="region of interest" description="Disordered" evidence="6">
    <location>
        <begin position="583"/>
        <end position="608"/>
    </location>
</feature>
<gene>
    <name evidence="9" type="ORF">P5673_011387</name>
</gene>
<feature type="transmembrane region" description="Helical" evidence="7">
    <location>
        <begin position="291"/>
        <end position="308"/>
    </location>
</feature>
<feature type="transmembrane region" description="Helical" evidence="7">
    <location>
        <begin position="524"/>
        <end position="543"/>
    </location>
</feature>
<feature type="transmembrane region" description="Helical" evidence="7">
    <location>
        <begin position="320"/>
        <end position="342"/>
    </location>
</feature>
<name>A0AAD9V845_ACRCE</name>
<dbReference type="PANTHER" id="PTHR16172">
    <property type="entry name" value="MAJOR FACILITATOR SUPERFAMILY DOMAIN-CONTAINING PROTEIN 6-LIKE"/>
    <property type="match status" value="1"/>
</dbReference>
<dbReference type="Pfam" id="PF12832">
    <property type="entry name" value="MFS_1_like"/>
    <property type="match status" value="1"/>
</dbReference>
<keyword evidence="5 7" id="KW-0472">Membrane</keyword>
<protein>
    <submittedName>
        <fullName evidence="9">Major facilitator superfamily domain-containing protein 6</fullName>
    </submittedName>
</protein>
<dbReference type="EMBL" id="JARQWQ010000021">
    <property type="protein sequence ID" value="KAK2564709.1"/>
    <property type="molecule type" value="Genomic_DNA"/>
</dbReference>
<proteinExistence type="inferred from homology"/>
<organism evidence="9 10">
    <name type="scientific">Acropora cervicornis</name>
    <name type="common">Staghorn coral</name>
    <dbReference type="NCBI Taxonomy" id="6130"/>
    <lineage>
        <taxon>Eukaryota</taxon>
        <taxon>Metazoa</taxon>
        <taxon>Cnidaria</taxon>
        <taxon>Anthozoa</taxon>
        <taxon>Hexacorallia</taxon>
        <taxon>Scleractinia</taxon>
        <taxon>Astrocoeniina</taxon>
        <taxon>Acroporidae</taxon>
        <taxon>Acropora</taxon>
    </lineage>
</organism>
<dbReference type="GO" id="GO:0016020">
    <property type="term" value="C:membrane"/>
    <property type="evidence" value="ECO:0007669"/>
    <property type="project" value="UniProtKB-SubCell"/>
</dbReference>
<evidence type="ECO:0000256" key="3">
    <source>
        <dbReference type="ARBA" id="ARBA00022692"/>
    </source>
</evidence>
<dbReference type="Proteomes" id="UP001249851">
    <property type="component" value="Unassembled WGS sequence"/>
</dbReference>
<feature type="transmembrane region" description="Helical" evidence="7">
    <location>
        <begin position="402"/>
        <end position="422"/>
    </location>
</feature>
<reference evidence="9" key="1">
    <citation type="journal article" date="2023" name="G3 (Bethesda)">
        <title>Whole genome assembly and annotation of the endangered Caribbean coral Acropora cervicornis.</title>
        <authorList>
            <person name="Selwyn J.D."/>
            <person name="Vollmer S.V."/>
        </authorList>
    </citation>
    <scope>NUCLEOTIDE SEQUENCE</scope>
    <source>
        <strain evidence="9">K2</strain>
    </source>
</reference>
<evidence type="ECO:0000259" key="8">
    <source>
        <dbReference type="PROSITE" id="PS50850"/>
    </source>
</evidence>
<reference evidence="9" key="2">
    <citation type="journal article" date="2023" name="Science">
        <title>Genomic signatures of disease resistance in endangered staghorn corals.</title>
        <authorList>
            <person name="Vollmer S.V."/>
            <person name="Selwyn J.D."/>
            <person name="Despard B.A."/>
            <person name="Roesel C.L."/>
        </authorList>
    </citation>
    <scope>NUCLEOTIDE SEQUENCE</scope>
    <source>
        <strain evidence="9">K2</strain>
    </source>
</reference>
<evidence type="ECO:0000313" key="10">
    <source>
        <dbReference type="Proteomes" id="UP001249851"/>
    </source>
</evidence>
<dbReference type="InterPro" id="IPR036259">
    <property type="entry name" value="MFS_trans_sf"/>
</dbReference>
<comment type="caution">
    <text evidence="9">The sequence shown here is derived from an EMBL/GenBank/DDBJ whole genome shotgun (WGS) entry which is preliminary data.</text>
</comment>
<dbReference type="SUPFAM" id="SSF103473">
    <property type="entry name" value="MFS general substrate transporter"/>
    <property type="match status" value="1"/>
</dbReference>